<evidence type="ECO:0000256" key="4">
    <source>
        <dbReference type="ARBA" id="ARBA00022701"/>
    </source>
</evidence>
<feature type="region of interest" description="Disordered" evidence="7">
    <location>
        <begin position="39"/>
        <end position="271"/>
    </location>
</feature>
<evidence type="ECO:0000256" key="3">
    <source>
        <dbReference type="ARBA" id="ARBA00022490"/>
    </source>
</evidence>
<keyword evidence="4" id="KW-0493">Microtubule</keyword>
<evidence type="ECO:0000256" key="6">
    <source>
        <dbReference type="SAM" id="Coils"/>
    </source>
</evidence>
<dbReference type="RefSeq" id="XP_056687033.1">
    <property type="nucleotide sequence ID" value="XM_056831055.1"/>
</dbReference>
<reference evidence="10 11" key="2">
    <citation type="submission" date="2025-05" db="UniProtKB">
        <authorList>
            <consortium name="RefSeq"/>
        </authorList>
    </citation>
    <scope>IDENTIFICATION</scope>
    <source>
        <tissue evidence="10 11">Leaf</tissue>
    </source>
</reference>
<dbReference type="InterPro" id="IPR044806">
    <property type="entry name" value="WVD2/WDL1-4"/>
</dbReference>
<keyword evidence="3" id="KW-0963">Cytoplasm</keyword>
<evidence type="ECO:0000256" key="2">
    <source>
        <dbReference type="ARBA" id="ARBA00005885"/>
    </source>
</evidence>
<sequence length="497" mass="53462">MESPNGVPVEECKNNGVTENGTDEKPIVEELSLNQNVVNDGKVSESNLESKNVVKSDSLKGSKTKSGGPKRSKTGGIEISKVSKESAAIKKVTEQANVKSGVSSLRKKKPSLSQSLSFPSKVAHGNPLKKSLDVTPAKSNSKQSSLVNGKKSNASSSEASLITESVMDPSNGQTSNEVTSKETNAKKSGISAKKPSTVSAPIIKRSVSAKSVSKTANANGHVSESSIVVDVCPKPEKEVFPEVEDSDDSKDSNQNQDDTSSKKSCTSGFAFRLDERAEKRREVFMNFNMKIEEKIHAKEEEKNNLQAMSKESQEAEIKRLRKSLNFKAAPMPNFYKEPPPKIEIKKIPTTRAKSPKLGRNKSPVAANTAASEGGAACVSPRVSNVVKRAHVNGERNADSSTQKSAKKSQSKLQPRESGTTKSEEKNVKSKTKKKEVITENDKASGEVTEETQSSPQIPFEVAEEAKQVSPMEISKDNGVIENANRSEAISSEIMVGG</sequence>
<feature type="coiled-coil region" evidence="6">
    <location>
        <begin position="288"/>
        <end position="318"/>
    </location>
</feature>
<dbReference type="PANTHER" id="PTHR46372">
    <property type="entry name" value="PROTEIN WVD2-LIKE 3"/>
    <property type="match status" value="1"/>
</dbReference>
<dbReference type="RefSeq" id="XP_056687034.1">
    <property type="nucleotide sequence ID" value="XM_056831056.1"/>
</dbReference>
<feature type="compositionally biased region" description="Low complexity" evidence="7">
    <location>
        <begin position="365"/>
        <end position="376"/>
    </location>
</feature>
<name>A0ABM3QUI2_SPIOL</name>
<comment type="subcellular location">
    <subcellularLocation>
        <location evidence="1">Cytoplasm</location>
        <location evidence="1">Cytoskeleton</location>
    </subcellularLocation>
</comment>
<keyword evidence="9" id="KW-1185">Reference proteome</keyword>
<feature type="compositionally biased region" description="Polar residues" evidence="7">
    <location>
        <begin position="94"/>
        <end position="103"/>
    </location>
</feature>
<evidence type="ECO:0000313" key="10">
    <source>
        <dbReference type="RefSeq" id="XP_056687033.1"/>
    </source>
</evidence>
<keyword evidence="6" id="KW-0175">Coiled coil</keyword>
<feature type="compositionally biased region" description="Polar residues" evidence="7">
    <location>
        <begin position="208"/>
        <end position="226"/>
    </location>
</feature>
<protein>
    <submittedName>
        <fullName evidence="10 11">Protein WVD2-like 4 isoform X1</fullName>
    </submittedName>
</protein>
<reference evidence="9" key="1">
    <citation type="journal article" date="2021" name="Nat. Commun.">
        <title>Genomic analyses provide insights into spinach domestication and the genetic basis of agronomic traits.</title>
        <authorList>
            <person name="Cai X."/>
            <person name="Sun X."/>
            <person name="Xu C."/>
            <person name="Sun H."/>
            <person name="Wang X."/>
            <person name="Ge C."/>
            <person name="Zhang Z."/>
            <person name="Wang Q."/>
            <person name="Fei Z."/>
            <person name="Jiao C."/>
            <person name="Wang Q."/>
        </authorList>
    </citation>
    <scope>NUCLEOTIDE SEQUENCE [LARGE SCALE GENOMIC DNA]</scope>
    <source>
        <strain evidence="9">cv. Varoflay</strain>
    </source>
</reference>
<evidence type="ECO:0000256" key="7">
    <source>
        <dbReference type="SAM" id="MobiDB-lite"/>
    </source>
</evidence>
<proteinExistence type="inferred from homology"/>
<evidence type="ECO:0000313" key="11">
    <source>
        <dbReference type="RefSeq" id="XP_056687034.1"/>
    </source>
</evidence>
<dbReference type="Pfam" id="PF06886">
    <property type="entry name" value="TPX2"/>
    <property type="match status" value="1"/>
</dbReference>
<feature type="domain" description="TPX2 C-terminal" evidence="8">
    <location>
        <begin position="269"/>
        <end position="341"/>
    </location>
</feature>
<comment type="similarity">
    <text evidence="2">Belongs to the TPX2 family.</text>
</comment>
<organism evidence="9 10">
    <name type="scientific">Spinacia oleracea</name>
    <name type="common">Spinach</name>
    <dbReference type="NCBI Taxonomy" id="3562"/>
    <lineage>
        <taxon>Eukaryota</taxon>
        <taxon>Viridiplantae</taxon>
        <taxon>Streptophyta</taxon>
        <taxon>Embryophyta</taxon>
        <taxon>Tracheophyta</taxon>
        <taxon>Spermatophyta</taxon>
        <taxon>Magnoliopsida</taxon>
        <taxon>eudicotyledons</taxon>
        <taxon>Gunneridae</taxon>
        <taxon>Pentapetalae</taxon>
        <taxon>Caryophyllales</taxon>
        <taxon>Chenopodiaceae</taxon>
        <taxon>Chenopodioideae</taxon>
        <taxon>Anserineae</taxon>
        <taxon>Spinacia</taxon>
    </lineage>
</organism>
<feature type="compositionally biased region" description="Polar residues" evidence="7">
    <location>
        <begin position="137"/>
        <end position="178"/>
    </location>
</feature>
<dbReference type="GeneID" id="110798144"/>
<accession>A0ABM3QUI2</accession>
<feature type="region of interest" description="Disordered" evidence="7">
    <location>
        <begin position="1"/>
        <end position="26"/>
    </location>
</feature>
<feature type="region of interest" description="Disordered" evidence="7">
    <location>
        <begin position="330"/>
        <end position="460"/>
    </location>
</feature>
<dbReference type="PANTHER" id="PTHR46372:SF26">
    <property type="entry name" value="(WILD MALAYSIAN BANANA) HYPOTHETICAL PROTEIN"/>
    <property type="match status" value="1"/>
</dbReference>
<dbReference type="Proteomes" id="UP000813463">
    <property type="component" value="Chromosome 6"/>
</dbReference>
<evidence type="ECO:0000259" key="8">
    <source>
        <dbReference type="Pfam" id="PF06886"/>
    </source>
</evidence>
<evidence type="ECO:0000313" key="9">
    <source>
        <dbReference type="Proteomes" id="UP000813463"/>
    </source>
</evidence>
<feature type="compositionally biased region" description="Polar residues" evidence="7">
    <location>
        <begin position="39"/>
        <end position="51"/>
    </location>
</feature>
<evidence type="ECO:0000256" key="5">
    <source>
        <dbReference type="ARBA" id="ARBA00023212"/>
    </source>
</evidence>
<dbReference type="InterPro" id="IPR027329">
    <property type="entry name" value="TPX2_C"/>
</dbReference>
<feature type="compositionally biased region" description="Basic and acidic residues" evidence="7">
    <location>
        <begin position="434"/>
        <end position="444"/>
    </location>
</feature>
<evidence type="ECO:0000256" key="1">
    <source>
        <dbReference type="ARBA" id="ARBA00004245"/>
    </source>
</evidence>
<feature type="compositionally biased region" description="Basic and acidic residues" evidence="7">
    <location>
        <begin position="81"/>
        <end position="93"/>
    </location>
</feature>
<keyword evidence="5" id="KW-0206">Cytoskeleton</keyword>
<gene>
    <name evidence="10 11" type="primary">LOC110798144</name>
</gene>